<dbReference type="EMBL" id="BK032510">
    <property type="protein sequence ID" value="DAF43846.1"/>
    <property type="molecule type" value="Genomic_DNA"/>
</dbReference>
<name>A0A8S5RYI8_9CAUD</name>
<accession>A0A8S5RYI8</accession>
<organism evidence="1">
    <name type="scientific">Myoviridae sp. ctNQV2</name>
    <dbReference type="NCBI Taxonomy" id="2827683"/>
    <lineage>
        <taxon>Viruses</taxon>
        <taxon>Duplodnaviria</taxon>
        <taxon>Heunggongvirae</taxon>
        <taxon>Uroviricota</taxon>
        <taxon>Caudoviricetes</taxon>
    </lineage>
</organism>
<protein>
    <submittedName>
        <fullName evidence="1">Uncharacterized protein</fullName>
    </submittedName>
</protein>
<evidence type="ECO:0000313" key="1">
    <source>
        <dbReference type="EMBL" id="DAF43846.1"/>
    </source>
</evidence>
<proteinExistence type="predicted"/>
<reference evidence="1" key="1">
    <citation type="journal article" date="2021" name="Proc. Natl. Acad. Sci. U.S.A.">
        <title>A Catalog of Tens of Thousands of Viruses from Human Metagenomes Reveals Hidden Associations with Chronic Diseases.</title>
        <authorList>
            <person name="Tisza M.J."/>
            <person name="Buck C.B."/>
        </authorList>
    </citation>
    <scope>NUCLEOTIDE SEQUENCE</scope>
    <source>
        <strain evidence="1">CtNQV2</strain>
    </source>
</reference>
<sequence length="36" mass="4536">MWLKHVKEWCNLSHKLYNIYPTITKHYIKFCNNKIK</sequence>